<keyword evidence="1" id="KW-0812">Transmembrane</keyword>
<dbReference type="EMBL" id="JAIEZQ010000002">
    <property type="protein sequence ID" value="MBY9075760.1"/>
    <property type="molecule type" value="Genomic_DNA"/>
</dbReference>
<reference evidence="2 3" key="1">
    <citation type="submission" date="2021-08" db="EMBL/GenBank/DDBJ databases">
        <title>Nocardioides bacterium WL0053 sp. nov., isolated from the sediment.</title>
        <authorList>
            <person name="Wang L."/>
            <person name="Zhang D."/>
            <person name="Zhang A."/>
        </authorList>
    </citation>
    <scope>NUCLEOTIDE SEQUENCE [LARGE SCALE GENOMIC DNA]</scope>
    <source>
        <strain evidence="2 3">WL0053</strain>
    </source>
</reference>
<organism evidence="2 3">
    <name type="scientific">Nocardioides jiangsuensis</name>
    <dbReference type="NCBI Taxonomy" id="2866161"/>
    <lineage>
        <taxon>Bacteria</taxon>
        <taxon>Bacillati</taxon>
        <taxon>Actinomycetota</taxon>
        <taxon>Actinomycetes</taxon>
        <taxon>Propionibacteriales</taxon>
        <taxon>Nocardioidaceae</taxon>
        <taxon>Nocardioides</taxon>
    </lineage>
</organism>
<name>A0ABS7RPB2_9ACTN</name>
<evidence type="ECO:0000256" key="1">
    <source>
        <dbReference type="SAM" id="Phobius"/>
    </source>
</evidence>
<evidence type="ECO:0000313" key="3">
    <source>
        <dbReference type="Proteomes" id="UP000754710"/>
    </source>
</evidence>
<dbReference type="RefSeq" id="WP_221025469.1">
    <property type="nucleotide sequence ID" value="NZ_JAIEZQ010000002.1"/>
</dbReference>
<keyword evidence="1" id="KW-1133">Transmembrane helix</keyword>
<comment type="caution">
    <text evidence="2">The sequence shown here is derived from an EMBL/GenBank/DDBJ whole genome shotgun (WGS) entry which is preliminary data.</text>
</comment>
<proteinExistence type="predicted"/>
<accession>A0ABS7RPB2</accession>
<evidence type="ECO:0000313" key="2">
    <source>
        <dbReference type="EMBL" id="MBY9075760.1"/>
    </source>
</evidence>
<gene>
    <name evidence="2" type="ORF">K1X13_13090</name>
</gene>
<sequence length="60" mass="6630">MIPIVVAMLVIIVLAGVVVLYVAFPHRGEEVPNAPWVGDAMRKGVDRLPTLDNQRAKQHQ</sequence>
<protein>
    <submittedName>
        <fullName evidence="2">Uncharacterized protein</fullName>
    </submittedName>
</protein>
<feature type="transmembrane region" description="Helical" evidence="1">
    <location>
        <begin position="6"/>
        <end position="24"/>
    </location>
</feature>
<keyword evidence="1" id="KW-0472">Membrane</keyword>
<keyword evidence="3" id="KW-1185">Reference proteome</keyword>
<dbReference type="Proteomes" id="UP000754710">
    <property type="component" value="Unassembled WGS sequence"/>
</dbReference>